<keyword evidence="3" id="KW-1185">Reference proteome</keyword>
<dbReference type="AlphaFoldDB" id="A0A9P3G4N4"/>
<gene>
    <name evidence="2" type="ORF">PsYK624_041200</name>
</gene>
<reference evidence="2 3" key="1">
    <citation type="submission" date="2021-08" db="EMBL/GenBank/DDBJ databases">
        <title>Draft Genome Sequence of Phanerochaete sordida strain YK-624.</title>
        <authorList>
            <person name="Mori T."/>
            <person name="Dohra H."/>
            <person name="Suzuki T."/>
            <person name="Kawagishi H."/>
            <person name="Hirai H."/>
        </authorList>
    </citation>
    <scope>NUCLEOTIDE SEQUENCE [LARGE SCALE GENOMIC DNA]</scope>
    <source>
        <strain evidence="2 3">YK-624</strain>
    </source>
</reference>
<dbReference type="EMBL" id="BPQB01000008">
    <property type="protein sequence ID" value="GJE88037.1"/>
    <property type="molecule type" value="Genomic_DNA"/>
</dbReference>
<evidence type="ECO:0000313" key="3">
    <source>
        <dbReference type="Proteomes" id="UP000703269"/>
    </source>
</evidence>
<feature type="transmembrane region" description="Helical" evidence="1">
    <location>
        <begin position="175"/>
        <end position="197"/>
    </location>
</feature>
<feature type="transmembrane region" description="Helical" evidence="1">
    <location>
        <begin position="134"/>
        <end position="160"/>
    </location>
</feature>
<keyword evidence="1" id="KW-1133">Transmembrane helix</keyword>
<accession>A0A9P3G4N4</accession>
<organism evidence="2 3">
    <name type="scientific">Phanerochaete sordida</name>
    <dbReference type="NCBI Taxonomy" id="48140"/>
    <lineage>
        <taxon>Eukaryota</taxon>
        <taxon>Fungi</taxon>
        <taxon>Dikarya</taxon>
        <taxon>Basidiomycota</taxon>
        <taxon>Agaricomycotina</taxon>
        <taxon>Agaricomycetes</taxon>
        <taxon>Polyporales</taxon>
        <taxon>Phanerochaetaceae</taxon>
        <taxon>Phanerochaete</taxon>
    </lineage>
</organism>
<comment type="caution">
    <text evidence="2">The sequence shown here is derived from an EMBL/GenBank/DDBJ whole genome shotgun (WGS) entry which is preliminary data.</text>
</comment>
<feature type="transmembrane region" description="Helical" evidence="1">
    <location>
        <begin position="248"/>
        <end position="269"/>
    </location>
</feature>
<name>A0A9P3G4N4_9APHY</name>
<feature type="transmembrane region" description="Helical" evidence="1">
    <location>
        <begin position="20"/>
        <end position="37"/>
    </location>
</feature>
<protein>
    <submittedName>
        <fullName evidence="2">Uncharacterized protein</fullName>
    </submittedName>
</protein>
<feature type="transmembrane region" description="Helical" evidence="1">
    <location>
        <begin position="58"/>
        <end position="78"/>
    </location>
</feature>
<proteinExistence type="predicted"/>
<sequence length="302" mass="32157">MSDSIIPDADVPIFEGRTPWLAVPTIAIFAVCVAYRPKKAIFAPEGSTVAKRMHGVKWLLLGMQLLNVLCAFGVYSHHDGPPLTLGLPASAISDDKDGALFPVAAALCAAALASYAQIGMAGMYVYVSGQHARAWILLAVVTFSSICAPGWIIGSLIALIEGFLPDRLVIQEIKWMMIGQVFTPLGDVIMSVALSRLHQQAGPDKKPLLLKLYGIVSFTQGTTILLMNLSLLGEVLGLMPDNGLLSNTLHICGSLIASQLHLVALFLMWHVAQGRLDRAPVGDHNSEDDAAESKAALALGVV</sequence>
<evidence type="ECO:0000256" key="1">
    <source>
        <dbReference type="SAM" id="Phobius"/>
    </source>
</evidence>
<evidence type="ECO:0000313" key="2">
    <source>
        <dbReference type="EMBL" id="GJE88037.1"/>
    </source>
</evidence>
<feature type="transmembrane region" description="Helical" evidence="1">
    <location>
        <begin position="98"/>
        <end position="127"/>
    </location>
</feature>
<keyword evidence="1" id="KW-0472">Membrane</keyword>
<keyword evidence="1" id="KW-0812">Transmembrane</keyword>
<dbReference type="OrthoDB" id="10590813at2759"/>
<feature type="transmembrane region" description="Helical" evidence="1">
    <location>
        <begin position="209"/>
        <end position="228"/>
    </location>
</feature>
<dbReference type="Proteomes" id="UP000703269">
    <property type="component" value="Unassembled WGS sequence"/>
</dbReference>